<feature type="transmembrane region" description="Helical" evidence="1">
    <location>
        <begin position="74"/>
        <end position="93"/>
    </location>
</feature>
<accession>A0ABU0ANB7</accession>
<dbReference type="EMBL" id="JAUSUB010000028">
    <property type="protein sequence ID" value="MDQ0272776.1"/>
    <property type="molecule type" value="Genomic_DNA"/>
</dbReference>
<dbReference type="RefSeq" id="WP_307478235.1">
    <property type="nucleotide sequence ID" value="NZ_JAUSUB010000028.1"/>
</dbReference>
<evidence type="ECO:0000313" key="2">
    <source>
        <dbReference type="EMBL" id="MDQ0272776.1"/>
    </source>
</evidence>
<keyword evidence="3" id="KW-1185">Reference proteome</keyword>
<gene>
    <name evidence="2" type="ORF">J2S17_004669</name>
</gene>
<keyword evidence="1" id="KW-0812">Transmembrane</keyword>
<evidence type="ECO:0000313" key="3">
    <source>
        <dbReference type="Proteomes" id="UP001238088"/>
    </source>
</evidence>
<feature type="transmembrane region" description="Helical" evidence="1">
    <location>
        <begin position="45"/>
        <end position="67"/>
    </location>
</feature>
<protein>
    <submittedName>
        <fullName evidence="2">Uncharacterized protein</fullName>
    </submittedName>
</protein>
<reference evidence="2 3" key="1">
    <citation type="submission" date="2023-07" db="EMBL/GenBank/DDBJ databases">
        <title>Genomic Encyclopedia of Type Strains, Phase IV (KMG-IV): sequencing the most valuable type-strain genomes for metagenomic binning, comparative biology and taxonomic classification.</title>
        <authorList>
            <person name="Goeker M."/>
        </authorList>
    </citation>
    <scope>NUCLEOTIDE SEQUENCE [LARGE SCALE GENOMIC DNA]</scope>
    <source>
        <strain evidence="2 3">DSM 23494</strain>
    </source>
</reference>
<comment type="caution">
    <text evidence="2">The sequence shown here is derived from an EMBL/GenBank/DDBJ whole genome shotgun (WGS) entry which is preliminary data.</text>
</comment>
<keyword evidence="1" id="KW-0472">Membrane</keyword>
<organism evidence="2 3">
    <name type="scientific">Cytobacillus purgationiresistens</name>
    <dbReference type="NCBI Taxonomy" id="863449"/>
    <lineage>
        <taxon>Bacteria</taxon>
        <taxon>Bacillati</taxon>
        <taxon>Bacillota</taxon>
        <taxon>Bacilli</taxon>
        <taxon>Bacillales</taxon>
        <taxon>Bacillaceae</taxon>
        <taxon>Cytobacillus</taxon>
    </lineage>
</organism>
<sequence>MIKDIRYFVIAISIFLLLIILNLPFPNEYPLIEHVLINLNLPTRVGTGIYVSGLISICLLLFSLYFISKGLKRFHFIAFVIMFVLVGWLPPAAVESYQKTVASGIDAVVFNHNESECHIELIDDTTLNGQCKLSLQNFGKEDIELSLLLDDRYSNGAPITIASLINEAGPFSIKLKGQQDEVFFIDININAADRDYIVGRSDMVNIVIEVDGGQRWL</sequence>
<dbReference type="Proteomes" id="UP001238088">
    <property type="component" value="Unassembled WGS sequence"/>
</dbReference>
<proteinExistence type="predicted"/>
<name>A0ABU0ANB7_9BACI</name>
<feature type="transmembrane region" description="Helical" evidence="1">
    <location>
        <begin position="7"/>
        <end position="25"/>
    </location>
</feature>
<keyword evidence="1" id="KW-1133">Transmembrane helix</keyword>
<evidence type="ECO:0000256" key="1">
    <source>
        <dbReference type="SAM" id="Phobius"/>
    </source>
</evidence>